<protein>
    <submittedName>
        <fullName evidence="2">Uncharacterized protein</fullName>
    </submittedName>
</protein>
<dbReference type="Proteomes" id="UP000003786">
    <property type="component" value="Chromosome 4"/>
</dbReference>
<dbReference type="OrthoDB" id="10267919at2759"/>
<dbReference type="OMA" id="IYVSYSL"/>
<gene>
    <name evidence="2" type="ORF">TOT_040000219</name>
</gene>
<dbReference type="EMBL" id="AP011949">
    <property type="protein sequence ID" value="BAM41839.1"/>
    <property type="molecule type" value="Genomic_DNA"/>
</dbReference>
<reference evidence="2 3" key="1">
    <citation type="journal article" date="2012" name="MBio">
        <title>Comparative genome analysis of three eukaryotic parasites with differing abilities to transform leukocytes reveals key mediators of Theileria-induced leukocyte transformation.</title>
        <authorList>
            <person name="Hayashida K."/>
            <person name="Hara Y."/>
            <person name="Abe T."/>
            <person name="Yamasaki C."/>
            <person name="Toyoda A."/>
            <person name="Kosuge T."/>
            <person name="Suzuki Y."/>
            <person name="Sato Y."/>
            <person name="Kawashima S."/>
            <person name="Katayama T."/>
            <person name="Wakaguri H."/>
            <person name="Inoue N."/>
            <person name="Homma K."/>
            <person name="Tada-Umezaki M."/>
            <person name="Yagi Y."/>
            <person name="Fujii Y."/>
            <person name="Habara T."/>
            <person name="Kanehisa M."/>
            <person name="Watanabe H."/>
            <person name="Ito K."/>
            <person name="Gojobori T."/>
            <person name="Sugawara H."/>
            <person name="Imanishi T."/>
            <person name="Weir W."/>
            <person name="Gardner M."/>
            <person name="Pain A."/>
            <person name="Shiels B."/>
            <person name="Hattori M."/>
            <person name="Nene V."/>
            <person name="Sugimoto C."/>
        </authorList>
    </citation>
    <scope>NUCLEOTIDE SEQUENCE [LARGE SCALE GENOMIC DNA]</scope>
    <source>
        <strain evidence="2 3">Shintoku</strain>
    </source>
</reference>
<evidence type="ECO:0000256" key="1">
    <source>
        <dbReference type="SAM" id="MobiDB-lite"/>
    </source>
</evidence>
<dbReference type="RefSeq" id="XP_009692140.1">
    <property type="nucleotide sequence ID" value="XM_009693845.1"/>
</dbReference>
<keyword evidence="3" id="KW-1185">Reference proteome</keyword>
<evidence type="ECO:0000313" key="2">
    <source>
        <dbReference type="EMBL" id="BAM41839.1"/>
    </source>
</evidence>
<accession>J4DQ50</accession>
<dbReference type="VEuPathDB" id="PiroplasmaDB:TOT_040000219"/>
<name>J4DQ50_THEOR</name>
<feature type="region of interest" description="Disordered" evidence="1">
    <location>
        <begin position="78"/>
        <end position="99"/>
    </location>
</feature>
<dbReference type="GeneID" id="20716307"/>
<organism evidence="2 3">
    <name type="scientific">Theileria orientalis strain Shintoku</name>
    <dbReference type="NCBI Taxonomy" id="869250"/>
    <lineage>
        <taxon>Eukaryota</taxon>
        <taxon>Sar</taxon>
        <taxon>Alveolata</taxon>
        <taxon>Apicomplexa</taxon>
        <taxon>Aconoidasida</taxon>
        <taxon>Piroplasmida</taxon>
        <taxon>Theileriidae</taxon>
        <taxon>Theileria</taxon>
    </lineage>
</organism>
<dbReference type="eggNOG" id="ENOG502TNCU">
    <property type="taxonomic scope" value="Eukaryota"/>
</dbReference>
<dbReference type="AlphaFoldDB" id="J4DQ50"/>
<proteinExistence type="predicted"/>
<dbReference type="KEGG" id="tot:TOT_040000219"/>
<sequence>MIESQKSEKIKRCKCNSSKCNINKGVYITEKQENSQEDKRKQHKYRCCRLCSLKYMRESETKNTGEIKESECKEESYKKMETKSKDKKKSKSKLSEQKGSIVQDLSKKGIISKNLWNYSTRITKPVTYKTEELPIKKQNAKRIQSTTKLPTARCTTIKKENLTKPKAETVEKKALTKVRSKTKEEIKEASKNTEKCTPEPIYISYSLKGFIKLKSRRDIVVCDKYYDECIDTSDEMCCECSCCENKGIKYENECGCCEQIKKCNNNYLVNSKMNGVEEKEHLVFYLLF</sequence>
<evidence type="ECO:0000313" key="3">
    <source>
        <dbReference type="Proteomes" id="UP000003786"/>
    </source>
</evidence>